<proteinExistence type="predicted"/>
<feature type="region of interest" description="Disordered" evidence="1">
    <location>
        <begin position="700"/>
        <end position="720"/>
    </location>
</feature>
<dbReference type="STRING" id="632772.ROP_40240"/>
<accession>C1B9B8</accession>
<dbReference type="KEGG" id="rop:ROP_40240"/>
<feature type="compositionally biased region" description="Low complexity" evidence="1">
    <location>
        <begin position="438"/>
        <end position="488"/>
    </location>
</feature>
<feature type="domain" description="DNA primase/polymerase bifunctional N-terminal" evidence="2">
    <location>
        <begin position="18"/>
        <end position="182"/>
    </location>
</feature>
<dbReference type="Proteomes" id="UP000002212">
    <property type="component" value="Chromosome"/>
</dbReference>
<dbReference type="PATRIC" id="fig|632772.20.peg.4221"/>
<dbReference type="AlphaFoldDB" id="C1B9B8"/>
<evidence type="ECO:0000313" key="3">
    <source>
        <dbReference type="EMBL" id="BAH52271.1"/>
    </source>
</evidence>
<dbReference type="HOGENOM" id="CLU_320748_0_0_11"/>
<dbReference type="SMART" id="SM00943">
    <property type="entry name" value="Prim-Pol"/>
    <property type="match status" value="1"/>
</dbReference>
<dbReference type="InterPro" id="IPR015330">
    <property type="entry name" value="DNA_primase/pol_bifunc_N"/>
</dbReference>
<dbReference type="Pfam" id="PF09250">
    <property type="entry name" value="Prim-Pol"/>
    <property type="match status" value="1"/>
</dbReference>
<dbReference type="EMBL" id="AP011115">
    <property type="protein sequence ID" value="BAH52271.1"/>
    <property type="molecule type" value="Genomic_DNA"/>
</dbReference>
<evidence type="ECO:0000259" key="2">
    <source>
        <dbReference type="SMART" id="SM00943"/>
    </source>
</evidence>
<protein>
    <recommendedName>
        <fullName evidence="2">DNA primase/polymerase bifunctional N-terminal domain-containing protein</fullName>
    </recommendedName>
</protein>
<feature type="region of interest" description="Disordered" evidence="1">
    <location>
        <begin position="346"/>
        <end position="491"/>
    </location>
</feature>
<evidence type="ECO:0000256" key="1">
    <source>
        <dbReference type="SAM" id="MobiDB-lite"/>
    </source>
</evidence>
<organism evidence="3 4">
    <name type="scientific">Rhodococcus opacus (strain B4)</name>
    <dbReference type="NCBI Taxonomy" id="632772"/>
    <lineage>
        <taxon>Bacteria</taxon>
        <taxon>Bacillati</taxon>
        <taxon>Actinomycetota</taxon>
        <taxon>Actinomycetes</taxon>
        <taxon>Mycobacteriales</taxon>
        <taxon>Nocardiaceae</taxon>
        <taxon>Rhodococcus</taxon>
    </lineage>
</organism>
<feature type="compositionally biased region" description="Low complexity" evidence="1">
    <location>
        <begin position="346"/>
        <end position="399"/>
    </location>
</feature>
<evidence type="ECO:0000313" key="4">
    <source>
        <dbReference type="Proteomes" id="UP000002212"/>
    </source>
</evidence>
<feature type="compositionally biased region" description="Low complexity" evidence="1">
    <location>
        <begin position="407"/>
        <end position="430"/>
    </location>
</feature>
<sequence>MMPEPDDTPRASPYADGATELWNAGWRGVLPTKRPGTKWPIPEGYTGYEGVYPSYADLMAWTEDKPASNIALRMPKNIIGIDVDAYDKKQGAVTFARALELWGPLPDTWISTSRNDGVSGIRFFTIPEGTALRTIIELDGTKDIEIVQYFHRYAIVAPSVHPLTSSTYRWVMPDGTDAPETVVPEPHELPTLPDRWLTALEAPIVDTLQPVDVQAALRDMPGGQMDLRVTDRLGHALADLQAGAGSRHDTTNQHVLALLRLAEQECAGVPAALQTLREAFAFVVIQDGSRHSIDDARNEFDRMVTGTRGHALIAATPTISLEVLAGLAPTPKDTTCSTSTAGTALDAAGAAPHDPTTAPVAPNPTPGGSTPGSTSTTPPTAASSGAAASPADTRNSAHPDPTPDAPTPTATDGASSSTANTSATGAPTAGVSAECPVTPAAGTNTATASASPSAQSPTAAAAATTNAPSTGTYTTSAEAGSAPAAPSTDGDDAAWKADCDWFWTTRPSLAAVKTWAAARMCSPWSVLGVIMCRALTTIPPWITLPPIIGGRGSLNFFVALVGNSGGGKGTSESCAADALPCDCYIAPEGSGEGLAHLFIRRVGKNPDDIERVRNGAMLSIAEVDTLASIGGRTGSTIMPKLRNAFSGEEIGFSYADASKRLLVGKHNYRLTVSLGVQPERAGALLSDAGGGTPQRFLWLPTNDPDISRVRPTEPPPLKIPEGGTVWGSYARSIAVPAVVEDTVLDAHVRRSQGHGDALDGHALFVREKAAVALALLDGRTDVNDNDWTLTGILMDMSDRTRASVSTTLSQAEVEAARAMGRLDGMRRAESDDAAGSERVQRIGRRIVANLEKYGPETPGYAYRRIASRDRDYVEEAMQIQVAAGVVVLEAGVLRLPNQSLPPTE</sequence>
<name>C1B9B8_RHOOB</name>
<gene>
    <name evidence="3" type="ordered locus">ROP_40240</name>
</gene>
<reference evidence="3 4" key="1">
    <citation type="submission" date="2009-03" db="EMBL/GenBank/DDBJ databases">
        <title>Comparison of the complete genome sequences of Rhodococcus erythropolis PR4 and Rhodococcus opacus B4.</title>
        <authorList>
            <person name="Takarada H."/>
            <person name="Sekine M."/>
            <person name="Hosoyama A."/>
            <person name="Yamada R."/>
            <person name="Fujisawa T."/>
            <person name="Omata S."/>
            <person name="Shimizu A."/>
            <person name="Tsukatani N."/>
            <person name="Tanikawa S."/>
            <person name="Fujita N."/>
            <person name="Harayama S."/>
        </authorList>
    </citation>
    <scope>NUCLEOTIDE SEQUENCE [LARGE SCALE GENOMIC DNA]</scope>
    <source>
        <strain evidence="3 4">B4</strain>
    </source>
</reference>